<dbReference type="GO" id="GO:0015031">
    <property type="term" value="P:protein transport"/>
    <property type="evidence" value="ECO:0007669"/>
    <property type="project" value="UniProtKB-KW"/>
</dbReference>
<dbReference type="AlphaFoldDB" id="A0A7W6IE82"/>
<dbReference type="RefSeq" id="WP_027315068.1">
    <property type="nucleotide sequence ID" value="NZ_JACIDC010000002.1"/>
</dbReference>
<comment type="caution">
    <text evidence="11">The sequence shown here is derived from an EMBL/GenBank/DDBJ whole genome shotgun (WGS) entry which is preliminary data.</text>
</comment>
<dbReference type="GO" id="GO:0055085">
    <property type="term" value="P:transmembrane transport"/>
    <property type="evidence" value="ECO:0007669"/>
    <property type="project" value="InterPro"/>
</dbReference>
<keyword evidence="12" id="KW-1185">Reference proteome</keyword>
<dbReference type="PANTHER" id="PTHR43386:SF1">
    <property type="entry name" value="D,D-DIPEPTIDE TRANSPORT SYSTEM PERMEASE PROTEIN DDPC-RELATED"/>
    <property type="match status" value="1"/>
</dbReference>
<feature type="transmembrane region" description="Helical" evidence="9">
    <location>
        <begin position="247"/>
        <end position="269"/>
    </location>
</feature>
<evidence type="ECO:0000256" key="2">
    <source>
        <dbReference type="ARBA" id="ARBA00022448"/>
    </source>
</evidence>
<evidence type="ECO:0000256" key="4">
    <source>
        <dbReference type="ARBA" id="ARBA00022692"/>
    </source>
</evidence>
<evidence type="ECO:0000313" key="11">
    <source>
        <dbReference type="EMBL" id="MBB4039265.1"/>
    </source>
</evidence>
<gene>
    <name evidence="11" type="ORF">GGR34_000900</name>
</gene>
<dbReference type="PROSITE" id="PS50928">
    <property type="entry name" value="ABC_TM1"/>
    <property type="match status" value="1"/>
</dbReference>
<dbReference type="Gene3D" id="1.10.3720.10">
    <property type="entry name" value="MetI-like"/>
    <property type="match status" value="1"/>
</dbReference>
<evidence type="ECO:0000256" key="7">
    <source>
        <dbReference type="ARBA" id="ARBA00022989"/>
    </source>
</evidence>
<evidence type="ECO:0000313" key="12">
    <source>
        <dbReference type="Proteomes" id="UP000519439"/>
    </source>
</evidence>
<dbReference type="Pfam" id="PF00528">
    <property type="entry name" value="BPD_transp_1"/>
    <property type="match status" value="1"/>
</dbReference>
<keyword evidence="7 9" id="KW-1133">Transmembrane helix</keyword>
<keyword evidence="4 9" id="KW-0812">Transmembrane</keyword>
<reference evidence="11 12" key="1">
    <citation type="submission" date="2020-08" db="EMBL/GenBank/DDBJ databases">
        <title>Genomic Encyclopedia of Type Strains, Phase IV (KMG-IV): sequencing the most valuable type-strain genomes for metagenomic binning, comparative biology and taxonomic classification.</title>
        <authorList>
            <person name="Goeker M."/>
        </authorList>
    </citation>
    <scope>NUCLEOTIDE SEQUENCE [LARGE SCALE GENOMIC DNA]</scope>
    <source>
        <strain evidence="11 12">DSM 15743</strain>
    </source>
</reference>
<feature type="transmembrane region" description="Helical" evidence="9">
    <location>
        <begin position="190"/>
        <end position="211"/>
    </location>
</feature>
<dbReference type="CDD" id="cd06261">
    <property type="entry name" value="TM_PBP2"/>
    <property type="match status" value="1"/>
</dbReference>
<accession>A0A7W6IE82</accession>
<comment type="similarity">
    <text evidence="9">Belongs to the binding-protein-dependent transport system permease family.</text>
</comment>
<protein>
    <submittedName>
        <fullName evidence="11">Peptide/nickel transport system permease protein</fullName>
    </submittedName>
</protein>
<evidence type="ECO:0000256" key="8">
    <source>
        <dbReference type="ARBA" id="ARBA00023136"/>
    </source>
</evidence>
<keyword evidence="5" id="KW-0571">Peptide transport</keyword>
<evidence type="ECO:0000256" key="6">
    <source>
        <dbReference type="ARBA" id="ARBA00022927"/>
    </source>
</evidence>
<dbReference type="GO" id="GO:0005886">
    <property type="term" value="C:plasma membrane"/>
    <property type="evidence" value="ECO:0007669"/>
    <property type="project" value="UniProtKB-SubCell"/>
</dbReference>
<keyword evidence="6" id="KW-0653">Protein transport</keyword>
<dbReference type="EMBL" id="JACIDC010000002">
    <property type="protein sequence ID" value="MBB4039265.1"/>
    <property type="molecule type" value="Genomic_DNA"/>
</dbReference>
<dbReference type="Proteomes" id="UP000519439">
    <property type="component" value="Unassembled WGS sequence"/>
</dbReference>
<dbReference type="InterPro" id="IPR050366">
    <property type="entry name" value="BP-dependent_transpt_permease"/>
</dbReference>
<evidence type="ECO:0000259" key="10">
    <source>
        <dbReference type="PROSITE" id="PS50928"/>
    </source>
</evidence>
<comment type="subcellular location">
    <subcellularLocation>
        <location evidence="1 9">Cell membrane</location>
        <topology evidence="1 9">Multi-pass membrane protein</topology>
    </subcellularLocation>
</comment>
<organism evidence="11 12">
    <name type="scientific">Microvirga flocculans</name>
    <dbReference type="NCBI Taxonomy" id="217168"/>
    <lineage>
        <taxon>Bacteria</taxon>
        <taxon>Pseudomonadati</taxon>
        <taxon>Pseudomonadota</taxon>
        <taxon>Alphaproteobacteria</taxon>
        <taxon>Hyphomicrobiales</taxon>
        <taxon>Methylobacteriaceae</taxon>
        <taxon>Microvirga</taxon>
    </lineage>
</organism>
<keyword evidence="3" id="KW-1003">Cell membrane</keyword>
<dbReference type="InterPro" id="IPR035906">
    <property type="entry name" value="MetI-like_sf"/>
</dbReference>
<keyword evidence="8 9" id="KW-0472">Membrane</keyword>
<evidence type="ECO:0000256" key="1">
    <source>
        <dbReference type="ARBA" id="ARBA00004651"/>
    </source>
</evidence>
<name>A0A7W6IE82_9HYPH</name>
<evidence type="ECO:0000256" key="9">
    <source>
        <dbReference type="RuleBase" id="RU363032"/>
    </source>
</evidence>
<feature type="transmembrane region" description="Helical" evidence="9">
    <location>
        <begin position="83"/>
        <end position="109"/>
    </location>
</feature>
<dbReference type="InterPro" id="IPR000515">
    <property type="entry name" value="MetI-like"/>
</dbReference>
<proteinExistence type="inferred from homology"/>
<sequence>MAAAQAVSPVRSWFKSLELVLGLLFAGGIALIVLLSPILFPDGGEGMDLMARLTPPFQSWGHILGTDPLGRDVLARVAVGGKISLMVGFLSVLGAVTIGTLVGLVAGYYRGIAEMLLMRFVDIQLALPFILVAIMFLAILGAGIDKVILVMIATQWVQYARLVRGSVLALREREFILSARAIGVGNGRIIFTHVLPNVLGPIVILMTLQVANNILLESSLTFLGLGVDPLIPSWGGMLADGRTYLQTAWWVSVFPGLAIMFTVLGLNLLGDWLRDVLDPTGQTSK</sequence>
<dbReference type="SUPFAM" id="SSF161098">
    <property type="entry name" value="MetI-like"/>
    <property type="match status" value="1"/>
</dbReference>
<keyword evidence="2 9" id="KW-0813">Transport</keyword>
<evidence type="ECO:0000256" key="5">
    <source>
        <dbReference type="ARBA" id="ARBA00022856"/>
    </source>
</evidence>
<feature type="transmembrane region" description="Helical" evidence="9">
    <location>
        <begin position="19"/>
        <end position="40"/>
    </location>
</feature>
<evidence type="ECO:0000256" key="3">
    <source>
        <dbReference type="ARBA" id="ARBA00022475"/>
    </source>
</evidence>
<feature type="transmembrane region" description="Helical" evidence="9">
    <location>
        <begin position="121"/>
        <end position="142"/>
    </location>
</feature>
<dbReference type="PANTHER" id="PTHR43386">
    <property type="entry name" value="OLIGOPEPTIDE TRANSPORT SYSTEM PERMEASE PROTEIN APPC"/>
    <property type="match status" value="1"/>
</dbReference>
<feature type="domain" description="ABC transmembrane type-1" evidence="10">
    <location>
        <begin position="81"/>
        <end position="270"/>
    </location>
</feature>
<dbReference type="GO" id="GO:0015833">
    <property type="term" value="P:peptide transport"/>
    <property type="evidence" value="ECO:0007669"/>
    <property type="project" value="UniProtKB-KW"/>
</dbReference>